<feature type="compositionally biased region" description="Low complexity" evidence="2">
    <location>
        <begin position="700"/>
        <end position="734"/>
    </location>
</feature>
<dbReference type="PANTHER" id="PTHR19321:SF41">
    <property type="entry name" value="FASCETTO-RELATED"/>
    <property type="match status" value="1"/>
</dbReference>
<evidence type="ECO:0008006" key="5">
    <source>
        <dbReference type="Google" id="ProtNLM"/>
    </source>
</evidence>
<keyword evidence="1" id="KW-0175">Coiled coil</keyword>
<feature type="compositionally biased region" description="Low complexity" evidence="2">
    <location>
        <begin position="638"/>
        <end position="653"/>
    </location>
</feature>
<evidence type="ECO:0000256" key="2">
    <source>
        <dbReference type="SAM" id="MobiDB-lite"/>
    </source>
</evidence>
<protein>
    <recommendedName>
        <fullName evidence="5">Microtubule associated protein</fullName>
    </recommendedName>
</protein>
<dbReference type="OrthoDB" id="642895at2759"/>
<feature type="region of interest" description="Disordered" evidence="2">
    <location>
        <begin position="384"/>
        <end position="408"/>
    </location>
</feature>
<evidence type="ECO:0000256" key="1">
    <source>
        <dbReference type="SAM" id="Coils"/>
    </source>
</evidence>
<feature type="compositionally biased region" description="Basic and acidic residues" evidence="2">
    <location>
        <begin position="395"/>
        <end position="408"/>
    </location>
</feature>
<dbReference type="GO" id="GO:0051256">
    <property type="term" value="P:mitotic spindle midzone assembly"/>
    <property type="evidence" value="ECO:0007669"/>
    <property type="project" value="TreeGrafter"/>
</dbReference>
<feature type="compositionally biased region" description="Low complexity" evidence="2">
    <location>
        <begin position="486"/>
        <end position="496"/>
    </location>
</feature>
<gene>
    <name evidence="3" type="ORF">EJ06DRAFT_551376</name>
</gene>
<evidence type="ECO:0000313" key="3">
    <source>
        <dbReference type="EMBL" id="KAF2396856.1"/>
    </source>
</evidence>
<reference evidence="3" key="1">
    <citation type="journal article" date="2020" name="Stud. Mycol.">
        <title>101 Dothideomycetes genomes: a test case for predicting lifestyles and emergence of pathogens.</title>
        <authorList>
            <person name="Haridas S."/>
            <person name="Albert R."/>
            <person name="Binder M."/>
            <person name="Bloem J."/>
            <person name="Labutti K."/>
            <person name="Salamov A."/>
            <person name="Andreopoulos B."/>
            <person name="Baker S."/>
            <person name="Barry K."/>
            <person name="Bills G."/>
            <person name="Bluhm B."/>
            <person name="Cannon C."/>
            <person name="Castanera R."/>
            <person name="Culley D."/>
            <person name="Daum C."/>
            <person name="Ezra D."/>
            <person name="Gonzalez J."/>
            <person name="Henrissat B."/>
            <person name="Kuo A."/>
            <person name="Liang C."/>
            <person name="Lipzen A."/>
            <person name="Lutzoni F."/>
            <person name="Magnuson J."/>
            <person name="Mondo S."/>
            <person name="Nolan M."/>
            <person name="Ohm R."/>
            <person name="Pangilinan J."/>
            <person name="Park H.-J."/>
            <person name="Ramirez L."/>
            <person name="Alfaro M."/>
            <person name="Sun H."/>
            <person name="Tritt A."/>
            <person name="Yoshinaga Y."/>
            <person name="Zwiers L.-H."/>
            <person name="Turgeon B."/>
            <person name="Goodwin S."/>
            <person name="Spatafora J."/>
            <person name="Crous P."/>
            <person name="Grigoriev I."/>
        </authorList>
    </citation>
    <scope>NUCLEOTIDE SEQUENCE</scope>
    <source>
        <strain evidence="3">CBS 262.69</strain>
    </source>
</reference>
<name>A0A6G1HLW9_9PEZI</name>
<sequence>MDSSYLEKQVKTITQKLHELFDEIGVPGHERDTRESELFAALSETLHTQLRIVTNEKHEIAEEANRLITEIKQMHISIEGPNGDMTDIEHLAVTYPLLPCLDILREKHRHISAHHASRYEQVTQLVQALHSYSTHLEPNFVTAPLPPSPKSLTPSTDLSHTYFAALDDEFTRVYDEYHARVATVKALCEECITLWAELGTPQAQTDARLVALAREAPEQVGLTADHIAKLTAKRDRLVDEKKARERRLRDLKTQVEALWERLGIAEGERRQFEAYNRGVGLRVVNEYESELGRLNELKRQNLGLFVEDARVQLQALWDELFFSEEEMLEFTPAFSDVYSDALLSAHETELARLTALKNQRAPLLSLITKHRTLIQERDDLAASSQDASRLMLRGQKGEKRDPTRLLREEKMRKRIAKDLPKVEVELRAALERWEDEYGRPFTVLGERYLDELDAAQARAAPPRSKTPSQPPPRSKTPSQPAPKAKPAPASNASKGSTRAPPRAKTPTGFARPTVNPATFQPTSSISQPGGSKSPSRIPARAPLNPLASTNSPERRYRGALDKPAPPSLVSHASQSSLASLRGMPPPAARMPPPKMDLYAGSADVTPTPAPRGDVMVRAVQVEDVFDQRERQGYGGYQSAASTYSSTSAASSYAPGQYTSNGYGSHHSSMAGQGGEWARPQSRERDFAPRPMNPAPSSVHSGASSRQISQTSSSSRGTVESGATSGTSATAVSSENWETYSDTTAEGEEGGDVGYYARLRQGAYAGFEVGNGKRAAEEGWVGVEGGKKAKEWEESGY</sequence>
<dbReference type="Proteomes" id="UP000799640">
    <property type="component" value="Unassembled WGS sequence"/>
</dbReference>
<evidence type="ECO:0000313" key="4">
    <source>
        <dbReference type="Proteomes" id="UP000799640"/>
    </source>
</evidence>
<feature type="region of interest" description="Disordered" evidence="2">
    <location>
        <begin position="627"/>
        <end position="751"/>
    </location>
</feature>
<feature type="compositionally biased region" description="Pro residues" evidence="2">
    <location>
        <begin position="468"/>
        <end position="485"/>
    </location>
</feature>
<dbReference type="Gene3D" id="1.20.58.1520">
    <property type="match status" value="1"/>
</dbReference>
<accession>A0A6G1HLW9</accession>
<feature type="compositionally biased region" description="Polar residues" evidence="2">
    <location>
        <begin position="515"/>
        <end position="534"/>
    </location>
</feature>
<feature type="compositionally biased region" description="Pro residues" evidence="2">
    <location>
        <begin position="583"/>
        <end position="594"/>
    </location>
</feature>
<proteinExistence type="predicted"/>
<feature type="coiled-coil region" evidence="1">
    <location>
        <begin position="227"/>
        <end position="254"/>
    </location>
</feature>
<dbReference type="GO" id="GO:0005737">
    <property type="term" value="C:cytoplasm"/>
    <property type="evidence" value="ECO:0007669"/>
    <property type="project" value="TreeGrafter"/>
</dbReference>
<dbReference type="EMBL" id="ML996705">
    <property type="protein sequence ID" value="KAF2396856.1"/>
    <property type="molecule type" value="Genomic_DNA"/>
</dbReference>
<dbReference type="GO" id="GO:1990023">
    <property type="term" value="C:mitotic spindle midzone"/>
    <property type="evidence" value="ECO:0007669"/>
    <property type="project" value="TreeGrafter"/>
</dbReference>
<dbReference type="InterPro" id="IPR007145">
    <property type="entry name" value="MAP65_Ase1_PRC1"/>
</dbReference>
<organism evidence="3 4">
    <name type="scientific">Trichodelitschia bisporula</name>
    <dbReference type="NCBI Taxonomy" id="703511"/>
    <lineage>
        <taxon>Eukaryota</taxon>
        <taxon>Fungi</taxon>
        <taxon>Dikarya</taxon>
        <taxon>Ascomycota</taxon>
        <taxon>Pezizomycotina</taxon>
        <taxon>Dothideomycetes</taxon>
        <taxon>Dothideomycetes incertae sedis</taxon>
        <taxon>Phaeotrichales</taxon>
        <taxon>Phaeotrichaceae</taxon>
        <taxon>Trichodelitschia</taxon>
    </lineage>
</organism>
<dbReference type="Pfam" id="PF03999">
    <property type="entry name" value="MAP65_ASE1"/>
    <property type="match status" value="1"/>
</dbReference>
<keyword evidence="4" id="KW-1185">Reference proteome</keyword>
<dbReference type="PANTHER" id="PTHR19321">
    <property type="entry name" value="PROTEIN REGULATOR OF CYTOKINESIS 1 PRC1-RELATED"/>
    <property type="match status" value="1"/>
</dbReference>
<dbReference type="AlphaFoldDB" id="A0A6G1HLW9"/>
<dbReference type="GO" id="GO:0008017">
    <property type="term" value="F:microtubule binding"/>
    <property type="evidence" value="ECO:0007669"/>
    <property type="project" value="InterPro"/>
</dbReference>
<feature type="compositionally biased region" description="Polar residues" evidence="2">
    <location>
        <begin position="656"/>
        <end position="670"/>
    </location>
</feature>
<feature type="region of interest" description="Disordered" evidence="2">
    <location>
        <begin position="457"/>
        <end position="611"/>
    </location>
</feature>